<name>A0AAE0BXY6_9CHLO</name>
<dbReference type="AlphaFoldDB" id="A0AAE0BXY6"/>
<dbReference type="Proteomes" id="UP001190700">
    <property type="component" value="Unassembled WGS sequence"/>
</dbReference>
<organism evidence="1 2">
    <name type="scientific">Cymbomonas tetramitiformis</name>
    <dbReference type="NCBI Taxonomy" id="36881"/>
    <lineage>
        <taxon>Eukaryota</taxon>
        <taxon>Viridiplantae</taxon>
        <taxon>Chlorophyta</taxon>
        <taxon>Pyramimonadophyceae</taxon>
        <taxon>Pyramimonadales</taxon>
        <taxon>Pyramimonadaceae</taxon>
        <taxon>Cymbomonas</taxon>
    </lineage>
</organism>
<accession>A0AAE0BXY6</accession>
<keyword evidence="2" id="KW-1185">Reference proteome</keyword>
<comment type="caution">
    <text evidence="1">The sequence shown here is derived from an EMBL/GenBank/DDBJ whole genome shotgun (WGS) entry which is preliminary data.</text>
</comment>
<dbReference type="EMBL" id="LGRX02032630">
    <property type="protein sequence ID" value="KAK3243822.1"/>
    <property type="molecule type" value="Genomic_DNA"/>
</dbReference>
<gene>
    <name evidence="1" type="ORF">CYMTET_46547</name>
</gene>
<protein>
    <submittedName>
        <fullName evidence="1">Uncharacterized protein</fullName>
    </submittedName>
</protein>
<sequence length="180" mass="20854">MDFAVLLTNLSHVLGPIAHDEFDKLLDLDHEYPVYHVALNELIYTILHTVLRGLALSLYEESARVHPYDGRCALQRIRFQVEGIVDLDSKRSWLRLRKTIVDETVDPTTQLSVFRTLTDRHARLHPAYADSDRVEDLWHVLSDSAAVFPHLSSLYLVVLRELRDNRRFTFSSLCNRICKA</sequence>
<evidence type="ECO:0000313" key="2">
    <source>
        <dbReference type="Proteomes" id="UP001190700"/>
    </source>
</evidence>
<reference evidence="1 2" key="1">
    <citation type="journal article" date="2015" name="Genome Biol. Evol.">
        <title>Comparative Genomics of a Bacterivorous Green Alga Reveals Evolutionary Causalities and Consequences of Phago-Mixotrophic Mode of Nutrition.</title>
        <authorList>
            <person name="Burns J.A."/>
            <person name="Paasch A."/>
            <person name="Narechania A."/>
            <person name="Kim E."/>
        </authorList>
    </citation>
    <scope>NUCLEOTIDE SEQUENCE [LARGE SCALE GENOMIC DNA]</scope>
    <source>
        <strain evidence="1 2">PLY_AMNH</strain>
    </source>
</reference>
<evidence type="ECO:0000313" key="1">
    <source>
        <dbReference type="EMBL" id="KAK3243822.1"/>
    </source>
</evidence>
<proteinExistence type="predicted"/>